<accession>A0A368NZ36</accession>
<comment type="caution">
    <text evidence="1">The sequence shown here is derived from an EMBL/GenBank/DDBJ whole genome shotgun (WGS) entry which is preliminary data.</text>
</comment>
<proteinExistence type="predicted"/>
<dbReference type="Proteomes" id="UP000436911">
    <property type="component" value="Unassembled WGS sequence"/>
</dbReference>
<sequence>MMAKLQATWRTVDIKRAIDGARAGGLNVGRVEVENGRIILISTQAVQAAETELDVWERDRARKA</sequence>
<dbReference type="RefSeq" id="WP_060719182.1">
    <property type="nucleotide sequence ID" value="NZ_CP055265.1"/>
</dbReference>
<dbReference type="EMBL" id="QUSG01000001">
    <property type="protein sequence ID" value="KAA3531867.1"/>
    <property type="molecule type" value="Genomic_DNA"/>
</dbReference>
<dbReference type="Proteomes" id="UP000436692">
    <property type="component" value="Unassembled WGS sequence"/>
</dbReference>
<reference evidence="2 3" key="2">
    <citation type="submission" date="2019-12" db="EMBL/GenBank/DDBJ databases">
        <title>Whole-genome sequencing of Allorhizobium vitis.</title>
        <authorList>
            <person name="Gan H.M."/>
            <person name="Szegedi E."/>
            <person name="Burr T."/>
            <person name="Savka M.A."/>
        </authorList>
    </citation>
    <scope>NUCLEOTIDE SEQUENCE [LARGE SCALE GENOMIC DNA]</scope>
    <source>
        <strain evidence="2 3">CG989</strain>
    </source>
</reference>
<organism evidence="1 4">
    <name type="scientific">Agrobacterium vitis</name>
    <name type="common">Rhizobium vitis</name>
    <dbReference type="NCBI Taxonomy" id="373"/>
    <lineage>
        <taxon>Bacteria</taxon>
        <taxon>Pseudomonadati</taxon>
        <taxon>Pseudomonadota</taxon>
        <taxon>Alphaproteobacteria</taxon>
        <taxon>Hyphomicrobiales</taxon>
        <taxon>Rhizobiaceae</taxon>
        <taxon>Rhizobium/Agrobacterium group</taxon>
        <taxon>Agrobacterium</taxon>
    </lineage>
</organism>
<name>A0A368NZ36_AGRVI</name>
<dbReference type="GeneID" id="60681713"/>
<gene>
    <name evidence="1" type="ORF">DXT89_00295</name>
    <name evidence="2" type="ORF">GOZ95_17825</name>
</gene>
<evidence type="ECO:0000313" key="4">
    <source>
        <dbReference type="Proteomes" id="UP000436911"/>
    </source>
</evidence>
<reference evidence="1 4" key="1">
    <citation type="submission" date="2018-08" db="EMBL/GenBank/DDBJ databases">
        <title>Genome sequencing of Agrobacterium vitis strain ICMP 10754.</title>
        <authorList>
            <person name="Visnovsky S.B."/>
            <person name="Pitman A.R."/>
        </authorList>
    </citation>
    <scope>NUCLEOTIDE SEQUENCE [LARGE SCALE GENOMIC DNA]</scope>
    <source>
        <strain evidence="1 4">ICMP 10754</strain>
    </source>
</reference>
<dbReference type="AlphaFoldDB" id="A0A368NZ36"/>
<evidence type="ECO:0000313" key="2">
    <source>
        <dbReference type="EMBL" id="MUZ59304.1"/>
    </source>
</evidence>
<evidence type="ECO:0000313" key="3">
    <source>
        <dbReference type="Proteomes" id="UP000436692"/>
    </source>
</evidence>
<dbReference type="EMBL" id="WPHM01000009">
    <property type="protein sequence ID" value="MUZ59304.1"/>
    <property type="molecule type" value="Genomic_DNA"/>
</dbReference>
<evidence type="ECO:0000313" key="1">
    <source>
        <dbReference type="EMBL" id="KAA3531867.1"/>
    </source>
</evidence>
<protein>
    <submittedName>
        <fullName evidence="1">Uncharacterized protein</fullName>
    </submittedName>
</protein>